<proteinExistence type="predicted"/>
<dbReference type="AlphaFoldDB" id="A0A8H6HP74"/>
<evidence type="ECO:0008006" key="3">
    <source>
        <dbReference type="Google" id="ProtNLM"/>
    </source>
</evidence>
<gene>
    <name evidence="1" type="ORF">DFP72DRAFT_851809</name>
</gene>
<protein>
    <recommendedName>
        <fullName evidence="3">F-box domain-containing protein</fullName>
    </recommendedName>
</protein>
<reference evidence="1 2" key="1">
    <citation type="submission" date="2020-07" db="EMBL/GenBank/DDBJ databases">
        <title>Comparative genomics of pyrophilous fungi reveals a link between fire events and developmental genes.</title>
        <authorList>
            <consortium name="DOE Joint Genome Institute"/>
            <person name="Steindorff A.S."/>
            <person name="Carver A."/>
            <person name="Calhoun S."/>
            <person name="Stillman K."/>
            <person name="Liu H."/>
            <person name="Lipzen A."/>
            <person name="Pangilinan J."/>
            <person name="Labutti K."/>
            <person name="Bruns T.D."/>
            <person name="Grigoriev I.V."/>
        </authorList>
    </citation>
    <scope>NUCLEOTIDE SEQUENCE [LARGE SCALE GENOMIC DNA]</scope>
    <source>
        <strain evidence="1 2">CBS 144469</strain>
    </source>
</reference>
<comment type="caution">
    <text evidence="1">The sequence shown here is derived from an EMBL/GenBank/DDBJ whole genome shotgun (WGS) entry which is preliminary data.</text>
</comment>
<accession>A0A8H6HP74</accession>
<evidence type="ECO:0000313" key="2">
    <source>
        <dbReference type="Proteomes" id="UP000521943"/>
    </source>
</evidence>
<evidence type="ECO:0000313" key="1">
    <source>
        <dbReference type="EMBL" id="KAF6750116.1"/>
    </source>
</evidence>
<dbReference type="EMBL" id="JACGCI010000058">
    <property type="protein sequence ID" value="KAF6750116.1"/>
    <property type="molecule type" value="Genomic_DNA"/>
</dbReference>
<sequence>MSLQFKNRVLISPSPIERLNDDVLLNIMSRTVDPLDRTHILSLHREATSLLSLSHTSRWFRAVALSSAQLWGQALQPDRNQLRWLKLLLERSADSDIYIVADTLTCMVDPEGRKVWELVEQHFHRCVSLSVAFGMPPSLVYSPCTLLYRPAPRLQHCFVHAATSARAPFYISKHLQFRVPSLFQNAAPNLRSVQFTYMCSTGAFHYPPLHRMAFLATTPIICQPILLPDPAILRILTITNLGPINRCPALSTPFSSYSRSPTSLPSLKSLHLTGQISWIHAVLNNFSLSNGKCNITLDMCFSAEGRAFNTQTAVLWKSVFKHFPHLPNPSWSIRVGLSYTELSISRKDGFTFSICIYKNTVPLLSTRGVPGNTDILLGLTAHPGADQIFLEHSWSIIATQYTSISQAAQKLALEFDEDTPFPYHLEALLPSLGSVYRIRLSHYAAQDLRCYTLLGLSTEPSVLRVRTSLPSLRLLSIPHSAGDRYVLHAQSSSRKHGKVTVIVTRDPEGSEEIVD</sequence>
<organism evidence="1 2">
    <name type="scientific">Ephemerocybe angulata</name>
    <dbReference type="NCBI Taxonomy" id="980116"/>
    <lineage>
        <taxon>Eukaryota</taxon>
        <taxon>Fungi</taxon>
        <taxon>Dikarya</taxon>
        <taxon>Basidiomycota</taxon>
        <taxon>Agaricomycotina</taxon>
        <taxon>Agaricomycetes</taxon>
        <taxon>Agaricomycetidae</taxon>
        <taxon>Agaricales</taxon>
        <taxon>Agaricineae</taxon>
        <taxon>Psathyrellaceae</taxon>
        <taxon>Ephemerocybe</taxon>
    </lineage>
</organism>
<dbReference type="Proteomes" id="UP000521943">
    <property type="component" value="Unassembled WGS sequence"/>
</dbReference>
<name>A0A8H6HP74_9AGAR</name>
<keyword evidence="2" id="KW-1185">Reference proteome</keyword>